<sequence>METQFHCGSILEDIYYGYNMNSNNVFPDEENAPRTRTRKVTLTEITDEFNDVLDSDIPEEINANDSFQALDEGIKEWKSRLEQVVTDGLKKLKKNLKEKKLMVKYIPGVNCGKDELGILNEAKLQAIRGCELDNGKIMRDIQRRVDRIFQVANPKSHFIERMDNNNINQHKKKLININCAAGGGLDNFKELLKSIGSLTESSPWTLKNNTIPIYSPNCDLKDKYALVTRGCTDVLPAYNRWFFNDIIMNPIIQSQKKMISYQEPPKKSMRSCLNINEEFKIQHFITTQSSALKKRISRPKAKQTKQKLNKRYELREFVTKNGVTKIFISKRNERQRSFNNVEDVYSDWVKLMEKPHEDIVIPPPSPKTLLNGPFLYSEILKRNLIIPPEAPEDIYESWRDGIYAEAVDSDQKKLQRGNEPEDYFHCWRHNFNYYLMGYESKPFIVENIFKSWRRNLFEPRNALNSHNSMSENYFWDWLNNFQVKEPSKFNRKNSKRQSRRKRTIRKDIIDQEILDAI</sequence>
<protein>
    <submittedName>
        <fullName evidence="1">Uncharacterized protein</fullName>
    </submittedName>
</protein>
<reference evidence="1" key="1">
    <citation type="submission" date="2014-05" db="EMBL/GenBank/DDBJ databases">
        <authorList>
            <person name="Chronopoulou M."/>
        </authorList>
    </citation>
    <scope>NUCLEOTIDE SEQUENCE</scope>
    <source>
        <tissue evidence="1">Whole organism</tissue>
    </source>
</reference>
<name>A0A0K2UKE1_LEPSM</name>
<dbReference type="EMBL" id="HACA01021174">
    <property type="protein sequence ID" value="CDW38535.1"/>
    <property type="molecule type" value="Transcribed_RNA"/>
</dbReference>
<organism evidence="1">
    <name type="scientific">Lepeophtheirus salmonis</name>
    <name type="common">Salmon louse</name>
    <name type="synonym">Caligus salmonis</name>
    <dbReference type="NCBI Taxonomy" id="72036"/>
    <lineage>
        <taxon>Eukaryota</taxon>
        <taxon>Metazoa</taxon>
        <taxon>Ecdysozoa</taxon>
        <taxon>Arthropoda</taxon>
        <taxon>Crustacea</taxon>
        <taxon>Multicrustacea</taxon>
        <taxon>Hexanauplia</taxon>
        <taxon>Copepoda</taxon>
        <taxon>Siphonostomatoida</taxon>
        <taxon>Caligidae</taxon>
        <taxon>Lepeophtheirus</taxon>
    </lineage>
</organism>
<dbReference type="AlphaFoldDB" id="A0A0K2UKE1"/>
<evidence type="ECO:0000313" key="1">
    <source>
        <dbReference type="EMBL" id="CDW38535.1"/>
    </source>
</evidence>
<accession>A0A0K2UKE1</accession>
<proteinExistence type="predicted"/>